<dbReference type="InterPro" id="IPR033749">
    <property type="entry name" value="Polyprenyl_synt_CS"/>
</dbReference>
<comment type="similarity">
    <text evidence="2 7">Belongs to the FPP/GGPP synthase family.</text>
</comment>
<gene>
    <name evidence="8" type="ORF">HYS17_05125</name>
</gene>
<dbReference type="CDD" id="cd00685">
    <property type="entry name" value="Trans_IPPS_HT"/>
    <property type="match status" value="1"/>
</dbReference>
<proteinExistence type="inferred from homology"/>
<evidence type="ECO:0000256" key="1">
    <source>
        <dbReference type="ARBA" id="ARBA00001946"/>
    </source>
</evidence>
<dbReference type="GO" id="GO:0046872">
    <property type="term" value="F:metal ion binding"/>
    <property type="evidence" value="ECO:0007669"/>
    <property type="project" value="UniProtKB-KW"/>
</dbReference>
<dbReference type="InterPro" id="IPR008949">
    <property type="entry name" value="Isoprenoid_synthase_dom_sf"/>
</dbReference>
<reference evidence="8 9" key="1">
    <citation type="submission" date="2020-07" db="EMBL/GenBank/DDBJ databases">
        <title>Huge and variable diversity of episymbiotic CPR bacteria and DPANN archaea in groundwater ecosystems.</title>
        <authorList>
            <person name="He C.Y."/>
            <person name="Keren R."/>
            <person name="Whittaker M."/>
            <person name="Farag I.F."/>
            <person name="Doudna J."/>
            <person name="Cate J.H.D."/>
            <person name="Banfield J.F."/>
        </authorList>
    </citation>
    <scope>NUCLEOTIDE SEQUENCE [LARGE SCALE GENOMIC DNA]</scope>
    <source>
        <strain evidence="8">NC_groundwater_70_Ag_B-0.1um_54_66</strain>
    </source>
</reference>
<evidence type="ECO:0000256" key="5">
    <source>
        <dbReference type="ARBA" id="ARBA00022842"/>
    </source>
</evidence>
<evidence type="ECO:0000256" key="6">
    <source>
        <dbReference type="ARBA" id="ARBA00023229"/>
    </source>
</evidence>
<keyword evidence="3 7" id="KW-0808">Transferase</keyword>
<dbReference type="PANTHER" id="PTHR43281">
    <property type="entry name" value="FARNESYL DIPHOSPHATE SYNTHASE"/>
    <property type="match status" value="1"/>
</dbReference>
<keyword evidence="4" id="KW-0479">Metal-binding</keyword>
<keyword evidence="5" id="KW-0460">Magnesium</keyword>
<keyword evidence="6" id="KW-0414">Isoprene biosynthesis</keyword>
<dbReference type="NCBIfam" id="NF045485">
    <property type="entry name" value="FPPsyn"/>
    <property type="match status" value="1"/>
</dbReference>
<dbReference type="Pfam" id="PF00348">
    <property type="entry name" value="polyprenyl_synt"/>
    <property type="match status" value="1"/>
</dbReference>
<dbReference type="PANTHER" id="PTHR43281:SF1">
    <property type="entry name" value="FARNESYL DIPHOSPHATE SYNTHASE"/>
    <property type="match status" value="1"/>
</dbReference>
<dbReference type="PROSITE" id="PS00723">
    <property type="entry name" value="POLYPRENYL_SYNTHASE_1"/>
    <property type="match status" value="1"/>
</dbReference>
<protein>
    <submittedName>
        <fullName evidence="8">Polyprenyl synthetase family protein</fullName>
    </submittedName>
</protein>
<dbReference type="AlphaFoldDB" id="A0A7T5R413"/>
<dbReference type="EMBL" id="CP066681">
    <property type="protein sequence ID" value="QQG37145.1"/>
    <property type="molecule type" value="Genomic_DNA"/>
</dbReference>
<organism evidence="8 9">
    <name type="scientific">Micavibrio aeruginosavorus</name>
    <dbReference type="NCBI Taxonomy" id="349221"/>
    <lineage>
        <taxon>Bacteria</taxon>
        <taxon>Pseudomonadati</taxon>
        <taxon>Bdellovibrionota</taxon>
        <taxon>Bdellovibrionia</taxon>
        <taxon>Bdellovibrionales</taxon>
        <taxon>Pseudobdellovibrionaceae</taxon>
        <taxon>Micavibrio</taxon>
    </lineage>
</organism>
<evidence type="ECO:0000256" key="7">
    <source>
        <dbReference type="RuleBase" id="RU004466"/>
    </source>
</evidence>
<dbReference type="Proteomes" id="UP000595362">
    <property type="component" value="Chromosome"/>
</dbReference>
<dbReference type="InterPro" id="IPR000092">
    <property type="entry name" value="Polyprenyl_synt"/>
</dbReference>
<dbReference type="SFLD" id="SFLDG01017">
    <property type="entry name" value="Polyprenyl_Transferase_Like"/>
    <property type="match status" value="1"/>
</dbReference>
<name>A0A7T5R413_9BACT</name>
<evidence type="ECO:0000256" key="3">
    <source>
        <dbReference type="ARBA" id="ARBA00022679"/>
    </source>
</evidence>
<dbReference type="GO" id="GO:0016114">
    <property type="term" value="P:terpenoid biosynthetic process"/>
    <property type="evidence" value="ECO:0007669"/>
    <property type="project" value="UniProtKB-ARBA"/>
</dbReference>
<evidence type="ECO:0000313" key="9">
    <source>
        <dbReference type="Proteomes" id="UP000595362"/>
    </source>
</evidence>
<dbReference type="PROSITE" id="PS00444">
    <property type="entry name" value="POLYPRENYL_SYNTHASE_2"/>
    <property type="match status" value="1"/>
</dbReference>
<dbReference type="GO" id="GO:0004659">
    <property type="term" value="F:prenyltransferase activity"/>
    <property type="evidence" value="ECO:0007669"/>
    <property type="project" value="InterPro"/>
</dbReference>
<dbReference type="SUPFAM" id="SSF48576">
    <property type="entry name" value="Terpenoid synthases"/>
    <property type="match status" value="1"/>
</dbReference>
<dbReference type="FunFam" id="1.10.600.10:FF:000001">
    <property type="entry name" value="Geranylgeranyl diphosphate synthase"/>
    <property type="match status" value="1"/>
</dbReference>
<accession>A0A7T5R413</accession>
<dbReference type="Gene3D" id="1.10.600.10">
    <property type="entry name" value="Farnesyl Diphosphate Synthase"/>
    <property type="match status" value="1"/>
</dbReference>
<evidence type="ECO:0000256" key="2">
    <source>
        <dbReference type="ARBA" id="ARBA00006706"/>
    </source>
</evidence>
<evidence type="ECO:0000313" key="8">
    <source>
        <dbReference type="EMBL" id="QQG37145.1"/>
    </source>
</evidence>
<sequence length="303" mass="33099">MAPSSREASISLQEHLTETVEVMQKTIARLLPETDLPEAPLFEAMRYGSLNGGKRLRPFLVIQSAKLFNVDPKRSRRVAAALEFVHCYSLIHDDLPAMDNADLRRGKPSTHKAFDEATAILAGDALLTLAFEILADSETHEDPRVRVELVSALAQASGGHGLCGGQMLDLIGERSSFDLGTISRLQRMKTGKLMSFACEAGAILGKAGEPQRKALLNYANDLGLAFQVTDDILDVESNVTTLGKDTGKDQQAGKSTFVSTMGKEQARARAEMLATQAKRHLAIFEGRAEMLEDLADYVLKRRT</sequence>
<dbReference type="InterPro" id="IPR053378">
    <property type="entry name" value="Prenyl_diphosphate_synthase"/>
</dbReference>
<dbReference type="GO" id="GO:0005737">
    <property type="term" value="C:cytoplasm"/>
    <property type="evidence" value="ECO:0007669"/>
    <property type="project" value="UniProtKB-ARBA"/>
</dbReference>
<dbReference type="SFLD" id="SFLDS00005">
    <property type="entry name" value="Isoprenoid_Synthase_Type_I"/>
    <property type="match status" value="1"/>
</dbReference>
<comment type="cofactor">
    <cofactor evidence="1">
        <name>Mg(2+)</name>
        <dbReference type="ChEBI" id="CHEBI:18420"/>
    </cofactor>
</comment>
<evidence type="ECO:0000256" key="4">
    <source>
        <dbReference type="ARBA" id="ARBA00022723"/>
    </source>
</evidence>